<evidence type="ECO:0000256" key="2">
    <source>
        <dbReference type="SAM" id="Phobius"/>
    </source>
</evidence>
<protein>
    <recommendedName>
        <fullName evidence="5">PIR Superfamily Protein</fullName>
    </recommendedName>
</protein>
<feature type="region of interest" description="Disordered" evidence="1">
    <location>
        <begin position="226"/>
        <end position="369"/>
    </location>
</feature>
<reference evidence="4" key="1">
    <citation type="submission" date="2016-05" db="EMBL/GenBank/DDBJ databases">
        <authorList>
            <person name="Naeem Raeece"/>
        </authorList>
    </citation>
    <scope>NUCLEOTIDE SEQUENCE [LARGE SCALE GENOMIC DNA]</scope>
</reference>
<feature type="compositionally biased region" description="Basic residues" evidence="1">
    <location>
        <begin position="7"/>
        <end position="16"/>
    </location>
</feature>
<feature type="compositionally biased region" description="Polar residues" evidence="1">
    <location>
        <begin position="347"/>
        <end position="358"/>
    </location>
</feature>
<keyword evidence="2" id="KW-0472">Membrane</keyword>
<feature type="compositionally biased region" description="Acidic residues" evidence="1">
    <location>
        <begin position="230"/>
        <end position="256"/>
    </location>
</feature>
<feature type="transmembrane region" description="Helical" evidence="2">
    <location>
        <begin position="158"/>
        <end position="177"/>
    </location>
</feature>
<keyword evidence="2" id="KW-1133">Transmembrane helix</keyword>
<evidence type="ECO:0008006" key="5">
    <source>
        <dbReference type="Google" id="ProtNLM"/>
    </source>
</evidence>
<proteinExistence type="predicted"/>
<name>A0A1A8W9R6_PLAOA</name>
<sequence>MKINTQKLKKFPKKSKKYTDQPLNDKSNTLCVSYNGIDTGNTNKLAKCNHDDVQHNFWSKLFVLPVNTCFSNIMSKYSMLTGIYIPLILYLSAETLGNPTSSDSGNETPRVASPKTGLSAIFSWENIKEIPQKVNDLFKTHVLCFFTGRRENTCIRSFLLFIAMVGGVLLIIGFIFTCLYKRGLCCCKPSKNKKKKGQDDFRTQFEQMQLQMKMQQDQLLRALMSASPTQEDDNDEDDDEEYEEEDEEEDEEDEEKNEEKKKDEKDEEDEKDEKDEKDKKDEKRNHGKGEEKNHEEDEEKNHEEEEKNKDEDKGKTKDANKGKNKDEENERKKDEDKEKGKEKAQVCTHSTENPNSKNDNIHIGYHAVT</sequence>
<dbReference type="PANTHER" id="PTHR35711:SF1">
    <property type="entry name" value="ECTODERMAL, ISOFORM F"/>
    <property type="match status" value="1"/>
</dbReference>
<gene>
    <name evidence="3" type="ORF">POVCU2_0055820</name>
</gene>
<evidence type="ECO:0000256" key="1">
    <source>
        <dbReference type="SAM" id="MobiDB-lite"/>
    </source>
</evidence>
<dbReference type="PANTHER" id="PTHR35711">
    <property type="entry name" value="EXPRESSED PROTEIN"/>
    <property type="match status" value="1"/>
</dbReference>
<organism evidence="3 4">
    <name type="scientific">Plasmodium ovale curtisi</name>
    <dbReference type="NCBI Taxonomy" id="864141"/>
    <lineage>
        <taxon>Eukaryota</taxon>
        <taxon>Sar</taxon>
        <taxon>Alveolata</taxon>
        <taxon>Apicomplexa</taxon>
        <taxon>Aconoidasida</taxon>
        <taxon>Haemosporida</taxon>
        <taxon>Plasmodiidae</taxon>
        <taxon>Plasmodium</taxon>
        <taxon>Plasmodium (Plasmodium)</taxon>
    </lineage>
</organism>
<feature type="region of interest" description="Disordered" evidence="1">
    <location>
        <begin position="1"/>
        <end position="21"/>
    </location>
</feature>
<accession>A0A1A8W9R6</accession>
<feature type="compositionally biased region" description="Basic and acidic residues" evidence="1">
    <location>
        <begin position="274"/>
        <end position="344"/>
    </location>
</feature>
<dbReference type="AlphaFoldDB" id="A0A1A8W9R6"/>
<evidence type="ECO:0000313" key="4">
    <source>
        <dbReference type="Proteomes" id="UP000078560"/>
    </source>
</evidence>
<keyword evidence="2" id="KW-0812">Transmembrane</keyword>
<evidence type="ECO:0000313" key="3">
    <source>
        <dbReference type="EMBL" id="SBS89574.1"/>
    </source>
</evidence>
<dbReference type="Proteomes" id="UP000078560">
    <property type="component" value="Unassembled WGS sequence"/>
</dbReference>
<dbReference type="EMBL" id="FLQU01000758">
    <property type="protein sequence ID" value="SBS89574.1"/>
    <property type="molecule type" value="Genomic_DNA"/>
</dbReference>